<protein>
    <recommendedName>
        <fullName evidence="2">Glycosyl hydrolase-like 10 domain-containing protein</fullName>
    </recommendedName>
</protein>
<dbReference type="SUPFAM" id="SSF51445">
    <property type="entry name" value="(Trans)glycosidases"/>
    <property type="match status" value="1"/>
</dbReference>
<dbReference type="Proteomes" id="UP000030134">
    <property type="component" value="Unassembled WGS sequence"/>
</dbReference>
<dbReference type="EMBL" id="JQZW01000007">
    <property type="protein sequence ID" value="KGN98350.1"/>
    <property type="molecule type" value="Genomic_DNA"/>
</dbReference>
<sequence>MKRLFMLSLWSGFLVFFFLLTFIGCAPRKGTLSQTDFERERREMRAAWWPTVWRNDYKEKSAVQLKQLFVQRIDRLHQIGINTVVFQVRSEADAFYASKYEPWSRFLTGVQGVSPEGVFDPLPFIIEECHKRGMELHAWINPFRASVNVTNPTSPEHVSRRYPKWIVEYNGQSYLDPGLPEVRSYVCRVVQDIVLRYDVDALHIDDYFYPYPVAGIPFNDNQSFEKHGAPKGFSWTKKGDWRRDNINRFIVQLRETLQTTKPWVALGISPFGIYRNSKSWAGGSKTSGLEGYESLYADVVLWAKEGWIDYLTPQIYWNYGHPSADYQVLLDWWGAQKLGKTMLYVGQDIRRSMDSQQLPSKITHQRRVARGDFFWPADDLWANYGGIVPQLSKIYAGRRVATPIRQEFRKTTSKKVTDLRYALGGGSSPFLEWKDTYQEGDPLSPRFYLVYALPNGKKSDFPHKAQLLSISSQPFYQIPYQPIYKGFAVTALNHFGVESKPSFLF</sequence>
<evidence type="ECO:0000256" key="1">
    <source>
        <dbReference type="ARBA" id="ARBA00022729"/>
    </source>
</evidence>
<dbReference type="Gene3D" id="3.20.20.80">
    <property type="entry name" value="Glycosidases"/>
    <property type="match status" value="1"/>
</dbReference>
<dbReference type="STRING" id="266762.HQ36_02760"/>
<comment type="caution">
    <text evidence="3">The sequence shown here is derived from an EMBL/GenBank/DDBJ whole genome shotgun (WGS) entry which is preliminary data.</text>
</comment>
<dbReference type="PANTHER" id="PTHR43405">
    <property type="entry name" value="GLYCOSYL HYDROLASE DIGH"/>
    <property type="match status" value="1"/>
</dbReference>
<name>A0A0A2G7M0_9PORP</name>
<dbReference type="InterPro" id="IPR003790">
    <property type="entry name" value="GHL10"/>
</dbReference>
<dbReference type="InterPro" id="IPR052177">
    <property type="entry name" value="Divisome_Glycosyl_Hydrolase"/>
</dbReference>
<reference evidence="3 4" key="1">
    <citation type="submission" date="2014-08" db="EMBL/GenBank/DDBJ databases">
        <title>Porphyromonas gingivicanis strain:COT-022_OH1391 Genome sequencing.</title>
        <authorList>
            <person name="Wallis C."/>
            <person name="Deusch O."/>
            <person name="O'Flynn C."/>
            <person name="Davis I."/>
            <person name="Jospin G."/>
            <person name="Darling A.E."/>
            <person name="Coil D.A."/>
            <person name="Alexiev A."/>
            <person name="Horsfall A."/>
            <person name="Kirkwood N."/>
            <person name="Harris S."/>
            <person name="Eisen J.A."/>
        </authorList>
    </citation>
    <scope>NUCLEOTIDE SEQUENCE [LARGE SCALE GENOMIC DNA]</scope>
    <source>
        <strain evidence="4">COT-022 OH1391</strain>
    </source>
</reference>
<dbReference type="PROSITE" id="PS51257">
    <property type="entry name" value="PROKAR_LIPOPROTEIN"/>
    <property type="match status" value="1"/>
</dbReference>
<organism evidence="3 4">
    <name type="scientific">Porphyromonas gingivicanis</name>
    <dbReference type="NCBI Taxonomy" id="266762"/>
    <lineage>
        <taxon>Bacteria</taxon>
        <taxon>Pseudomonadati</taxon>
        <taxon>Bacteroidota</taxon>
        <taxon>Bacteroidia</taxon>
        <taxon>Bacteroidales</taxon>
        <taxon>Porphyromonadaceae</taxon>
        <taxon>Porphyromonas</taxon>
    </lineage>
</organism>
<proteinExistence type="predicted"/>
<evidence type="ECO:0000313" key="4">
    <source>
        <dbReference type="Proteomes" id="UP000030134"/>
    </source>
</evidence>
<dbReference type="AlphaFoldDB" id="A0A0A2G7M0"/>
<keyword evidence="4" id="KW-1185">Reference proteome</keyword>
<dbReference type="OrthoDB" id="9773203at2"/>
<dbReference type="Pfam" id="PF02638">
    <property type="entry name" value="GHL10"/>
    <property type="match status" value="1"/>
</dbReference>
<gene>
    <name evidence="3" type="ORF">HQ36_02760</name>
</gene>
<feature type="domain" description="Glycosyl hydrolase-like 10" evidence="2">
    <location>
        <begin position="43"/>
        <end position="351"/>
    </location>
</feature>
<dbReference type="RefSeq" id="WP_036883293.1">
    <property type="nucleotide sequence ID" value="NZ_JQZW01000007.1"/>
</dbReference>
<dbReference type="InterPro" id="IPR017853">
    <property type="entry name" value="GH"/>
</dbReference>
<evidence type="ECO:0000259" key="2">
    <source>
        <dbReference type="Pfam" id="PF02638"/>
    </source>
</evidence>
<dbReference type="PANTHER" id="PTHR43405:SF1">
    <property type="entry name" value="GLYCOSYL HYDROLASE DIGH"/>
    <property type="match status" value="1"/>
</dbReference>
<evidence type="ECO:0000313" key="3">
    <source>
        <dbReference type="EMBL" id="KGN98350.1"/>
    </source>
</evidence>
<dbReference type="eggNOG" id="COG1649">
    <property type="taxonomic scope" value="Bacteria"/>
</dbReference>
<accession>A0A0A2G7M0</accession>
<keyword evidence="1" id="KW-0732">Signal</keyword>